<dbReference type="PANTHER" id="PTHR34413:SF2">
    <property type="entry name" value="PROPHAGE TAIL FIBER ASSEMBLY PROTEIN HOMOLOG TFAE-RELATED"/>
    <property type="match status" value="1"/>
</dbReference>
<evidence type="ECO:0008006" key="3">
    <source>
        <dbReference type="Google" id="ProtNLM"/>
    </source>
</evidence>
<gene>
    <name evidence="1" type="ORF">SOPEG_0134</name>
</gene>
<dbReference type="EMBL" id="CP006568">
    <property type="protein sequence ID" value="AHF72894.1"/>
    <property type="molecule type" value="Genomic_DNA"/>
</dbReference>
<proteinExistence type="predicted"/>
<dbReference type="HOGENOM" id="CLU_094206_4_0_6"/>
<protein>
    <recommendedName>
        <fullName evidence="3">Tail fiber assembly protein</fullName>
    </recommendedName>
</protein>
<organism evidence="1 2">
    <name type="scientific">Candidatus Sodalis pierantonii str. SOPE</name>
    <dbReference type="NCBI Taxonomy" id="2342"/>
    <lineage>
        <taxon>Bacteria</taxon>
        <taxon>Pseudomonadati</taxon>
        <taxon>Pseudomonadota</taxon>
        <taxon>Gammaproteobacteria</taxon>
        <taxon>Enterobacterales</taxon>
        <taxon>Bruguierivoracaceae</taxon>
        <taxon>Sodalis</taxon>
    </lineage>
</organism>
<dbReference type="Proteomes" id="UP000019025">
    <property type="component" value="Chromosome"/>
</dbReference>
<evidence type="ECO:0000313" key="2">
    <source>
        <dbReference type="Proteomes" id="UP000019025"/>
    </source>
</evidence>
<name>W0HGR7_9GAMM</name>
<dbReference type="PATRIC" id="fig|2342.5.peg.104"/>
<dbReference type="STRING" id="2342.SOPEG_0134"/>
<dbReference type="KEGG" id="pes:SOPEG_0134"/>
<dbReference type="AlphaFoldDB" id="W0HGR7"/>
<dbReference type="PANTHER" id="PTHR34413">
    <property type="entry name" value="PROPHAGE TAIL FIBER ASSEMBLY PROTEIN HOMOLOG TFAE-RELATED-RELATED"/>
    <property type="match status" value="1"/>
</dbReference>
<evidence type="ECO:0000313" key="1">
    <source>
        <dbReference type="EMBL" id="AHF72894.1"/>
    </source>
</evidence>
<accession>W0HGR7</accession>
<reference evidence="1 2" key="1">
    <citation type="journal article" date="2014" name="Genome Biol. Evol.">
        <title>Genome degeneration and adaptation in a nascent stage of symbiosis.</title>
        <authorList>
            <person name="Oakeson K.F."/>
            <person name="Gil R."/>
            <person name="Clayton A.L."/>
            <person name="Dunn D.M."/>
            <person name="von Niederhausern A.C."/>
            <person name="Hamil C."/>
            <person name="Aoyagi A."/>
            <person name="Duval B."/>
            <person name="Baca A."/>
            <person name="Silva F.J."/>
            <person name="Vallier A."/>
            <person name="Jackson D.G."/>
            <person name="Latorre A."/>
            <person name="Weiss R.B."/>
            <person name="Heddi A."/>
            <person name="Moya A."/>
            <person name="Dale C."/>
        </authorList>
    </citation>
    <scope>NUCLEOTIDE SEQUENCE [LARGE SCALE GENOMIC DNA]</scope>
    <source>
        <strain evidence="2">none</strain>
    </source>
</reference>
<sequence length="129" mass="14603">MEKMKFSAKTAGFYLASMIDSYKKVGSLPDDLIDIDDKTYAKYCRNPPRGKTRGADSQGYPIWIDAPFMKQRRMDEATRAIAPLQDAVDLDMATDAEKAALLAWKKYRVLLNRVDITQVPDIDWPEAPA</sequence>
<keyword evidence="2" id="KW-1185">Reference proteome</keyword>
<dbReference type="InterPro" id="IPR003458">
    <property type="entry name" value="Phage_T4_Gp38_tail_assem"/>
</dbReference>
<dbReference type="eggNOG" id="COG2110">
    <property type="taxonomic scope" value="Bacteria"/>
</dbReference>
<dbReference type="InterPro" id="IPR051220">
    <property type="entry name" value="TFA_Chaperone"/>
</dbReference>
<dbReference type="Pfam" id="PF02413">
    <property type="entry name" value="Caudo_TAP"/>
    <property type="match status" value="1"/>
</dbReference>